<accession>A0A841JDR6</accession>
<feature type="compositionally biased region" description="Low complexity" evidence="1">
    <location>
        <begin position="295"/>
        <end position="309"/>
    </location>
</feature>
<feature type="region of interest" description="Disordered" evidence="1">
    <location>
        <begin position="235"/>
        <end position="339"/>
    </location>
</feature>
<evidence type="ECO:0000256" key="1">
    <source>
        <dbReference type="SAM" id="MobiDB-lite"/>
    </source>
</evidence>
<protein>
    <recommendedName>
        <fullName evidence="5">YXWGXW repeat-containing protein</fullName>
    </recommendedName>
</protein>
<dbReference type="AlphaFoldDB" id="A0A841JDR6"/>
<evidence type="ECO:0000313" key="3">
    <source>
        <dbReference type="EMBL" id="MBB6129293.1"/>
    </source>
</evidence>
<feature type="chain" id="PRO_5032511061" description="YXWGXW repeat-containing protein" evidence="2">
    <location>
        <begin position="24"/>
        <end position="339"/>
    </location>
</feature>
<proteinExistence type="predicted"/>
<organism evidence="3 4">
    <name type="scientific">Mucilaginibacter lappiensis</name>
    <dbReference type="NCBI Taxonomy" id="354630"/>
    <lineage>
        <taxon>Bacteria</taxon>
        <taxon>Pseudomonadati</taxon>
        <taxon>Bacteroidota</taxon>
        <taxon>Sphingobacteriia</taxon>
        <taxon>Sphingobacteriales</taxon>
        <taxon>Sphingobacteriaceae</taxon>
        <taxon>Mucilaginibacter</taxon>
    </lineage>
</organism>
<gene>
    <name evidence="3" type="ORF">HDF22_003419</name>
</gene>
<feature type="compositionally biased region" description="Polar residues" evidence="1">
    <location>
        <begin position="193"/>
        <end position="204"/>
    </location>
</feature>
<name>A0A841JDR6_9SPHI</name>
<dbReference type="RefSeq" id="WP_183588439.1">
    <property type="nucleotide sequence ID" value="NZ_JACHCA010000009.1"/>
</dbReference>
<dbReference type="Pfam" id="PF12779">
    <property type="entry name" value="WXXGXW"/>
    <property type="match status" value="2"/>
</dbReference>
<feature type="compositionally biased region" description="Basic and acidic residues" evidence="1">
    <location>
        <begin position="181"/>
        <end position="192"/>
    </location>
</feature>
<feature type="compositionally biased region" description="Low complexity" evidence="1">
    <location>
        <begin position="261"/>
        <end position="278"/>
    </location>
</feature>
<evidence type="ECO:0000256" key="2">
    <source>
        <dbReference type="SAM" id="SignalP"/>
    </source>
</evidence>
<feature type="compositionally biased region" description="Polar residues" evidence="1">
    <location>
        <begin position="246"/>
        <end position="260"/>
    </location>
</feature>
<dbReference type="InterPro" id="IPR024447">
    <property type="entry name" value="YXWGXW_rpt"/>
</dbReference>
<feature type="signal peptide" evidence="2">
    <location>
        <begin position="1"/>
        <end position="23"/>
    </location>
</feature>
<feature type="region of interest" description="Disordered" evidence="1">
    <location>
        <begin position="165"/>
        <end position="207"/>
    </location>
</feature>
<evidence type="ECO:0000313" key="4">
    <source>
        <dbReference type="Proteomes" id="UP000548326"/>
    </source>
</evidence>
<keyword evidence="2" id="KW-0732">Signal</keyword>
<reference evidence="3 4" key="1">
    <citation type="submission" date="2020-08" db="EMBL/GenBank/DDBJ databases">
        <title>Genomic Encyclopedia of Type Strains, Phase IV (KMG-V): Genome sequencing to study the core and pangenomes of soil and plant-associated prokaryotes.</title>
        <authorList>
            <person name="Whitman W."/>
        </authorList>
    </citation>
    <scope>NUCLEOTIDE SEQUENCE [LARGE SCALE GENOMIC DNA]</scope>
    <source>
        <strain evidence="3 4">MP601</strain>
    </source>
</reference>
<dbReference type="EMBL" id="JACHCA010000009">
    <property type="protein sequence ID" value="MBB6129293.1"/>
    <property type="molecule type" value="Genomic_DNA"/>
</dbReference>
<evidence type="ECO:0008006" key="5">
    <source>
        <dbReference type="Google" id="ProtNLM"/>
    </source>
</evidence>
<sequence length="339" mass="37274">MKKTFRILMVLLVTSLATVKTYAQISIGVSVRIAPPALPVYTQPACPVDGYLWTPGYWAYAADGGYYWVPGVWIAPPRVGFLWTPGYWGYDGSIYAFHQGYWGRHIGFYGGVNYGYGYGGAGYVGGRWAGNSFQYNTAVVNVNNTVVHNTYINKTVINNNVTVNNNHTSFNGPGGVSATPRPDERAAEREQHVQPTNDQMNHQQVAGKDHNQFASANNGRPATAAMNKVDGNRFNTEGRKARASNPDGTNNNVDRNNRPQANNAADNHANPDNANKNASPGDQAPRAPHQHQAVNNPNGQPGQNQQHNNMVRAPRQLVRHPAPGRPHNNPKPQEHEKHR</sequence>
<dbReference type="Proteomes" id="UP000548326">
    <property type="component" value="Unassembled WGS sequence"/>
</dbReference>
<comment type="caution">
    <text evidence="3">The sequence shown here is derived from an EMBL/GenBank/DDBJ whole genome shotgun (WGS) entry which is preliminary data.</text>
</comment>